<comment type="caution">
    <text evidence="2">The sequence shown here is derived from an EMBL/GenBank/DDBJ whole genome shotgun (WGS) entry which is preliminary data.</text>
</comment>
<evidence type="ECO:0000256" key="1">
    <source>
        <dbReference type="SAM" id="Phobius"/>
    </source>
</evidence>
<gene>
    <name evidence="2" type="ORF">ULMA_11800</name>
</gene>
<proteinExistence type="predicted"/>
<name>A0A5J4IXH9_9FLAO</name>
<sequence>MLSGLLCFGLTFLLWKKSIASTEFVIMLNSYIGIFIGISGFIAFSILSYLFFSVFIVQKIRNTSSDKTHGLVEKMNIVREIADTLLTSKLWLPGVKEYIDEEYEGLTFFEVKEYYKGKSKLAIEFLEEKRNYAETEILYLELKSLLMTEPRQKKIPTIITVPEYFKKDIIEKWIEHKVGSGLWYYFGYKFGSYKNALDIENVFERHQDKIMNLAVSLDKEAFEDSSFNEVFFSKLGEYINKNLLPKLHQQSTVTKRFVPGTLQFLFTIFAAIIALGVMLPLLFVLFQLPSIVLLFSISFVISILFFFTLTIYPFLLKNINS</sequence>
<protein>
    <submittedName>
        <fullName evidence="2">Uncharacterized protein</fullName>
    </submittedName>
</protein>
<organism evidence="2 3">
    <name type="scientific">Patiriisocius marinus</name>
    <dbReference type="NCBI Taxonomy" id="1397112"/>
    <lineage>
        <taxon>Bacteria</taxon>
        <taxon>Pseudomonadati</taxon>
        <taxon>Bacteroidota</taxon>
        <taxon>Flavobacteriia</taxon>
        <taxon>Flavobacteriales</taxon>
        <taxon>Flavobacteriaceae</taxon>
        <taxon>Patiriisocius</taxon>
    </lineage>
</organism>
<feature type="transmembrane region" description="Helical" evidence="1">
    <location>
        <begin position="30"/>
        <end position="57"/>
    </location>
</feature>
<evidence type="ECO:0000313" key="3">
    <source>
        <dbReference type="Proteomes" id="UP000326509"/>
    </source>
</evidence>
<evidence type="ECO:0000313" key="2">
    <source>
        <dbReference type="EMBL" id="GER59072.1"/>
    </source>
</evidence>
<feature type="transmembrane region" description="Helical" evidence="1">
    <location>
        <begin position="292"/>
        <end position="315"/>
    </location>
</feature>
<keyword evidence="1" id="KW-1133">Transmembrane helix</keyword>
<accession>A0A5J4IXH9</accession>
<keyword evidence="3" id="KW-1185">Reference proteome</keyword>
<keyword evidence="1" id="KW-0812">Transmembrane</keyword>
<dbReference type="AlphaFoldDB" id="A0A5J4IXH9"/>
<keyword evidence="1" id="KW-0472">Membrane</keyword>
<dbReference type="EMBL" id="BKCG01000002">
    <property type="protein sequence ID" value="GER59072.1"/>
    <property type="molecule type" value="Genomic_DNA"/>
</dbReference>
<dbReference type="Proteomes" id="UP000326509">
    <property type="component" value="Unassembled WGS sequence"/>
</dbReference>
<feature type="transmembrane region" description="Helical" evidence="1">
    <location>
        <begin position="264"/>
        <end position="286"/>
    </location>
</feature>
<reference evidence="2 3" key="1">
    <citation type="submission" date="2019-08" db="EMBL/GenBank/DDBJ databases">
        <title>Draft genome sequence of Ulvibacter marinus type strain NBRC 109484.</title>
        <authorList>
            <person name="Kawano K."/>
            <person name="Ushijima N."/>
            <person name="Kihara M."/>
            <person name="Itoh H."/>
        </authorList>
    </citation>
    <scope>NUCLEOTIDE SEQUENCE [LARGE SCALE GENOMIC DNA]</scope>
    <source>
        <strain evidence="2 3">NBRC 109484</strain>
    </source>
</reference>